<evidence type="ECO:0000259" key="2">
    <source>
        <dbReference type="Pfam" id="PF18945"/>
    </source>
</evidence>
<keyword evidence="4" id="KW-1185">Reference proteome</keyword>
<dbReference type="InterPro" id="IPR010269">
    <property type="entry name" value="T6SS_TssC-like"/>
</dbReference>
<dbReference type="InterPro" id="IPR044031">
    <property type="entry name" value="TssC1_N"/>
</dbReference>
<dbReference type="Proteomes" id="UP001161389">
    <property type="component" value="Unassembled WGS sequence"/>
</dbReference>
<evidence type="ECO:0000313" key="4">
    <source>
        <dbReference type="Proteomes" id="UP001161389"/>
    </source>
</evidence>
<sequence length="477" mass="54034">MFGENWQQEFNDLTLEQGGETTLRQALELLRQLDPSALESVDAFRSFVIRSIAQLDRQLSKQLSAIIQNEEFGRLEARWRNLHSLVSLPVNYRRILVKLLDVSWAEISRDLNNANTINRSTLYNFIGNKELNTQGGLPFGLIVIDHYVSVDMGYDDEFDDLFTLELVGSLGKLCLCPFVMAPAAEFFGEPGADWLSDIKRVEKILDGPDYQGWQRLRKHPEARYIGLAMPRVKLRAPYQDCRIGFLFNEENVTPSQAPDGLWGNAAFAFASIVIREFNRLCWFGFLKSRWQDLYQGAVINLPPTSLARARSGHLHLVSPDSEVRLFGNLSTFYAKQGFIPLSKSALTDKYYFTNNNSIWRSGQSDDDKVIAQLQTTLLACRIAHYLKVQIRSMIGNFSTASECELFLNQWLDNYAGNVVGDDDQILSKFPLRKASVEVKEVVGELGVFTSEVVLQPQYQFDHFAGEIVLSTDLGKAS</sequence>
<dbReference type="Pfam" id="PF05943">
    <property type="entry name" value="VipB"/>
    <property type="match status" value="1"/>
</dbReference>
<dbReference type="PANTHER" id="PTHR35565:SF1">
    <property type="entry name" value="TYPE VI SECRETION SYSTEM CONTRACTILE SHEATH LARGE SUBUNIT"/>
    <property type="match status" value="1"/>
</dbReference>
<protein>
    <submittedName>
        <fullName evidence="3">Type VI secretion protein</fullName>
    </submittedName>
</protein>
<dbReference type="RefSeq" id="WP_284383050.1">
    <property type="nucleotide sequence ID" value="NZ_BSNM01000016.1"/>
</dbReference>
<dbReference type="Pfam" id="PF18945">
    <property type="entry name" value="VipB_2"/>
    <property type="match status" value="1"/>
</dbReference>
<dbReference type="InterPro" id="IPR044032">
    <property type="entry name" value="TssC1_C"/>
</dbReference>
<dbReference type="AlphaFoldDB" id="A0AA37SDH0"/>
<accession>A0AA37SDH0</accession>
<reference evidence="3" key="1">
    <citation type="journal article" date="2014" name="Int. J. Syst. Evol. Microbiol.">
        <title>Complete genome sequence of Corynebacterium casei LMG S-19264T (=DSM 44701T), isolated from a smear-ripened cheese.</title>
        <authorList>
            <consortium name="US DOE Joint Genome Institute (JGI-PGF)"/>
            <person name="Walter F."/>
            <person name="Albersmeier A."/>
            <person name="Kalinowski J."/>
            <person name="Ruckert C."/>
        </authorList>
    </citation>
    <scope>NUCLEOTIDE SEQUENCE</scope>
    <source>
        <strain evidence="3">NBRC 110071</strain>
    </source>
</reference>
<proteinExistence type="predicted"/>
<feature type="domain" description="TssC1 C-terminal" evidence="2">
    <location>
        <begin position="365"/>
        <end position="473"/>
    </location>
</feature>
<gene>
    <name evidence="3" type="primary">impD</name>
    <name evidence="3" type="ORF">GCM10007876_33640</name>
</gene>
<dbReference type="PANTHER" id="PTHR35565">
    <property type="entry name" value="CYTOPLASMIC PROTEIN-RELATED"/>
    <property type="match status" value="1"/>
</dbReference>
<comment type="caution">
    <text evidence="3">The sequence shown here is derived from an EMBL/GenBank/DDBJ whole genome shotgun (WGS) entry which is preliminary data.</text>
</comment>
<name>A0AA37SDH0_9GAMM</name>
<dbReference type="EMBL" id="BSNM01000016">
    <property type="protein sequence ID" value="GLQ32885.1"/>
    <property type="molecule type" value="Genomic_DNA"/>
</dbReference>
<evidence type="ECO:0000313" key="3">
    <source>
        <dbReference type="EMBL" id="GLQ32885.1"/>
    </source>
</evidence>
<feature type="domain" description="TssC1 N-terminal" evidence="1">
    <location>
        <begin position="51"/>
        <end position="358"/>
    </location>
</feature>
<organism evidence="3 4">
    <name type="scientific">Litoribrevibacter albus</name>
    <dbReference type="NCBI Taxonomy" id="1473156"/>
    <lineage>
        <taxon>Bacteria</taxon>
        <taxon>Pseudomonadati</taxon>
        <taxon>Pseudomonadota</taxon>
        <taxon>Gammaproteobacteria</taxon>
        <taxon>Oceanospirillales</taxon>
        <taxon>Oceanospirillaceae</taxon>
        <taxon>Litoribrevibacter</taxon>
    </lineage>
</organism>
<evidence type="ECO:0000259" key="1">
    <source>
        <dbReference type="Pfam" id="PF05943"/>
    </source>
</evidence>
<reference evidence="3" key="2">
    <citation type="submission" date="2023-01" db="EMBL/GenBank/DDBJ databases">
        <title>Draft genome sequence of Litoribrevibacter albus strain NBRC 110071.</title>
        <authorList>
            <person name="Sun Q."/>
            <person name="Mori K."/>
        </authorList>
    </citation>
    <scope>NUCLEOTIDE SEQUENCE</scope>
    <source>
        <strain evidence="3">NBRC 110071</strain>
    </source>
</reference>